<dbReference type="OrthoDB" id="5522469at2"/>
<proteinExistence type="predicted"/>
<dbReference type="SUPFAM" id="SSF55729">
    <property type="entry name" value="Acyl-CoA N-acyltransferases (Nat)"/>
    <property type="match status" value="1"/>
</dbReference>
<feature type="domain" description="N-acetyltransferase" evidence="1">
    <location>
        <begin position="3"/>
        <end position="147"/>
    </location>
</feature>
<gene>
    <name evidence="2" type="ORF">FME95_05340</name>
</gene>
<dbReference type="Proteomes" id="UP000321764">
    <property type="component" value="Unassembled WGS sequence"/>
</dbReference>
<dbReference type="CDD" id="cd04301">
    <property type="entry name" value="NAT_SF"/>
    <property type="match status" value="1"/>
</dbReference>
<dbReference type="Gene3D" id="3.40.630.30">
    <property type="match status" value="1"/>
</dbReference>
<evidence type="ECO:0000259" key="1">
    <source>
        <dbReference type="PROSITE" id="PS51186"/>
    </source>
</evidence>
<accession>A0A5C8Z9B8</accession>
<sequence length="147" mass="17562">MNIELVPALEIDIDFAFEVKRQAMGEHIKSKWGWDEAFQRSVHEQRYIEKPWFIVYYNGEPIGTVSVHHLENYVRFGEFYLMTKYRNKGIGSYILKNFLSECDKNTRVVVLEYLKWNPVGALYKRNGFEVTSESDIHYFMERKPKSH</sequence>
<dbReference type="Pfam" id="PF13508">
    <property type="entry name" value="Acetyltransf_7"/>
    <property type="match status" value="1"/>
</dbReference>
<evidence type="ECO:0000313" key="3">
    <source>
        <dbReference type="Proteomes" id="UP000321764"/>
    </source>
</evidence>
<protein>
    <submittedName>
        <fullName evidence="2">GNAT family N-acetyltransferase</fullName>
    </submittedName>
</protein>
<comment type="caution">
    <text evidence="2">The sequence shown here is derived from an EMBL/GenBank/DDBJ whole genome shotgun (WGS) entry which is preliminary data.</text>
</comment>
<dbReference type="InterPro" id="IPR000182">
    <property type="entry name" value="GNAT_dom"/>
</dbReference>
<dbReference type="InterPro" id="IPR016181">
    <property type="entry name" value="Acyl_CoA_acyltransferase"/>
</dbReference>
<dbReference type="RefSeq" id="WP_147713373.1">
    <property type="nucleotide sequence ID" value="NZ_VKAD01000001.1"/>
</dbReference>
<name>A0A5C8Z9B8_9GAMM</name>
<dbReference type="PROSITE" id="PS51186">
    <property type="entry name" value="GNAT"/>
    <property type="match status" value="1"/>
</dbReference>
<keyword evidence="2" id="KW-0808">Transferase</keyword>
<reference evidence="2 3" key="1">
    <citation type="submission" date="2019-07" db="EMBL/GenBank/DDBJ databases">
        <title>Reinekea sp. strain SSH23 genome sequencing and assembly.</title>
        <authorList>
            <person name="Kim I."/>
        </authorList>
    </citation>
    <scope>NUCLEOTIDE SEQUENCE [LARGE SCALE GENOMIC DNA]</scope>
    <source>
        <strain evidence="2 3">SSH23</strain>
    </source>
</reference>
<dbReference type="GO" id="GO:0016747">
    <property type="term" value="F:acyltransferase activity, transferring groups other than amino-acyl groups"/>
    <property type="evidence" value="ECO:0007669"/>
    <property type="project" value="InterPro"/>
</dbReference>
<organism evidence="2 3">
    <name type="scientific">Reinekea thalattae</name>
    <dbReference type="NCBI Taxonomy" id="2593301"/>
    <lineage>
        <taxon>Bacteria</taxon>
        <taxon>Pseudomonadati</taxon>
        <taxon>Pseudomonadota</taxon>
        <taxon>Gammaproteobacteria</taxon>
        <taxon>Oceanospirillales</taxon>
        <taxon>Saccharospirillaceae</taxon>
        <taxon>Reinekea</taxon>
    </lineage>
</organism>
<evidence type="ECO:0000313" key="2">
    <source>
        <dbReference type="EMBL" id="TXR53974.1"/>
    </source>
</evidence>
<keyword evidence="3" id="KW-1185">Reference proteome</keyword>
<dbReference type="AlphaFoldDB" id="A0A5C8Z9B8"/>
<dbReference type="EMBL" id="VKAD01000001">
    <property type="protein sequence ID" value="TXR53974.1"/>
    <property type="molecule type" value="Genomic_DNA"/>
</dbReference>